<evidence type="ECO:0000313" key="2">
    <source>
        <dbReference type="Proteomes" id="UP000286288"/>
    </source>
</evidence>
<evidence type="ECO:0000313" key="1">
    <source>
        <dbReference type="EMBL" id="RHK05500.1"/>
    </source>
</evidence>
<accession>A0A1G9B4L1</accession>
<name>A0A1G9B4L1_ENTCA</name>
<protein>
    <submittedName>
        <fullName evidence="1">Acetyl-CoA carboxylase</fullName>
    </submittedName>
</protein>
<dbReference type="AlphaFoldDB" id="A0A1G9B4L1"/>
<dbReference type="Proteomes" id="UP000286288">
    <property type="component" value="Unassembled WGS sequence"/>
</dbReference>
<sequence length="58" mass="6459">MKNHCKCGKKLTGNEKSCPDCKRKKQQTLDSLEKFVKYGSFALAGLSLVLKIAKSRQA</sequence>
<organism evidence="1 2">
    <name type="scientific">Enterococcus casseliflavus</name>
    <name type="common">Enterococcus flavescens</name>
    <dbReference type="NCBI Taxonomy" id="37734"/>
    <lineage>
        <taxon>Bacteria</taxon>
        <taxon>Bacillati</taxon>
        <taxon>Bacillota</taxon>
        <taxon>Bacilli</taxon>
        <taxon>Lactobacillales</taxon>
        <taxon>Enterococcaceae</taxon>
        <taxon>Enterococcus</taxon>
    </lineage>
</organism>
<proteinExistence type="predicted"/>
<gene>
    <name evidence="1" type="ORF">DW084_12985</name>
</gene>
<dbReference type="OrthoDB" id="9918596at2"/>
<comment type="caution">
    <text evidence="1">The sequence shown here is derived from an EMBL/GenBank/DDBJ whole genome shotgun (WGS) entry which is preliminary data.</text>
</comment>
<dbReference type="EMBL" id="QRMZ01000018">
    <property type="protein sequence ID" value="RHK05500.1"/>
    <property type="molecule type" value="Genomic_DNA"/>
</dbReference>
<reference evidence="1 2" key="1">
    <citation type="submission" date="2018-08" db="EMBL/GenBank/DDBJ databases">
        <title>A genome reference for cultivated species of the human gut microbiota.</title>
        <authorList>
            <person name="Zou Y."/>
            <person name="Xue W."/>
            <person name="Luo G."/>
        </authorList>
    </citation>
    <scope>NUCLEOTIDE SEQUENCE [LARGE SCALE GENOMIC DNA]</scope>
    <source>
        <strain evidence="1 2">AF48-16</strain>
    </source>
</reference>
<dbReference type="RefSeq" id="WP_010747930.1">
    <property type="nucleotide sequence ID" value="NZ_CP032739.1"/>
</dbReference>